<dbReference type="GO" id="GO:2000001">
    <property type="term" value="P:regulation of DNA damage checkpoint"/>
    <property type="evidence" value="ECO:0007669"/>
    <property type="project" value="TreeGrafter"/>
</dbReference>
<accession>A0AAD3DA36</accession>
<evidence type="ECO:0000256" key="5">
    <source>
        <dbReference type="ARBA" id="ARBA00023125"/>
    </source>
</evidence>
<feature type="repeat" description="WD" evidence="6">
    <location>
        <begin position="285"/>
        <end position="319"/>
    </location>
</feature>
<keyword evidence="5" id="KW-0238">DNA-binding</keyword>
<evidence type="ECO:0008006" key="10">
    <source>
        <dbReference type="Google" id="ProtNLM"/>
    </source>
</evidence>
<sequence>MVGTRTRRTRAAAAAEDAEEKKEDVKTEISPTSITSSFMFKGVQYESYQEMVQAKRNFNNEMLKKSGLLEASASLRENVSSDKKPQASQRGLRADRKRKEAALPSVRRKSSRLQGIQSDGIYIEEERAGGKFVVAGGSGNMDVQSSAKVYVEEEKPEFYNGRVNDGSDFMIKDAVENCAPKWQSESSVSKADNFVSNSLLNVVQEYSSTKKTKKSKGSLESQVANLNVDSEECVAKVVPERIYSVALHPSEHKIIAATGDKKGYLGLWDVDAKSKDSDSDGVYLFKPHSGAINNLEWNKSGTNLLSLAYDGTIRIFDVQKQCFRQAFGAYDESPEYKGKIGYGMDEGYRFYTQYACYDHRNEECLFLSTSLGGVAHLDLRANKATFDLALSEKKINTVSLHPNGNILATCGLDCETNLWDVRKLSSLKSGSKVKPVATHRNNLSINSAFFSPSGKNLLTTTMSNTLDIFSDAHLEKGIIKKPKHRIRHDNRTGRWLSTFMAQWHPTSHEDLFIVGSMSKPRRMEFFNGESGELLSGLSGEALTAVVSRCCFHPSSTSLIAIGGNSSGRVTVAR</sequence>
<keyword evidence="2 6" id="KW-0853">WD repeat</keyword>
<dbReference type="PROSITE" id="PS00678">
    <property type="entry name" value="WD_REPEATS_1"/>
    <property type="match status" value="1"/>
</dbReference>
<dbReference type="InterPro" id="IPR001680">
    <property type="entry name" value="WD40_rpt"/>
</dbReference>
<dbReference type="Proteomes" id="UP001054902">
    <property type="component" value="Unassembled WGS sequence"/>
</dbReference>
<feature type="region of interest" description="Disordered" evidence="7">
    <location>
        <begin position="1"/>
        <end position="30"/>
    </location>
</feature>
<evidence type="ECO:0000313" key="8">
    <source>
        <dbReference type="EMBL" id="GFH59580.1"/>
    </source>
</evidence>
<dbReference type="AlphaFoldDB" id="A0AAD3DA36"/>
<keyword evidence="4" id="KW-0227">DNA damage</keyword>
<gene>
    <name evidence="8" type="ORF">CTEN210_16056</name>
</gene>
<proteinExistence type="inferred from homology"/>
<dbReference type="InterPro" id="IPR050853">
    <property type="entry name" value="WD_repeat_DNA-damage-binding"/>
</dbReference>
<keyword evidence="9" id="KW-1185">Reference proteome</keyword>
<dbReference type="InterPro" id="IPR015943">
    <property type="entry name" value="WD40/YVTN_repeat-like_dom_sf"/>
</dbReference>
<dbReference type="GO" id="GO:0006974">
    <property type="term" value="P:DNA damage response"/>
    <property type="evidence" value="ECO:0007669"/>
    <property type="project" value="UniProtKB-KW"/>
</dbReference>
<dbReference type="InterPro" id="IPR019775">
    <property type="entry name" value="WD40_repeat_CS"/>
</dbReference>
<evidence type="ECO:0000256" key="6">
    <source>
        <dbReference type="PROSITE-ProRule" id="PRU00221"/>
    </source>
</evidence>
<dbReference type="SUPFAM" id="SSF50978">
    <property type="entry name" value="WD40 repeat-like"/>
    <property type="match status" value="1"/>
</dbReference>
<evidence type="ECO:0000256" key="4">
    <source>
        <dbReference type="ARBA" id="ARBA00022763"/>
    </source>
</evidence>
<organism evidence="8 9">
    <name type="scientific">Chaetoceros tenuissimus</name>
    <dbReference type="NCBI Taxonomy" id="426638"/>
    <lineage>
        <taxon>Eukaryota</taxon>
        <taxon>Sar</taxon>
        <taxon>Stramenopiles</taxon>
        <taxon>Ochrophyta</taxon>
        <taxon>Bacillariophyta</taxon>
        <taxon>Coscinodiscophyceae</taxon>
        <taxon>Chaetocerotophycidae</taxon>
        <taxon>Chaetocerotales</taxon>
        <taxon>Chaetocerotaceae</taxon>
        <taxon>Chaetoceros</taxon>
    </lineage>
</organism>
<comment type="caution">
    <text evidence="8">The sequence shown here is derived from an EMBL/GenBank/DDBJ whole genome shotgun (WGS) entry which is preliminary data.</text>
</comment>
<comment type="similarity">
    <text evidence="1">Belongs to the WD repeat DDB2/WDR76 family.</text>
</comment>
<evidence type="ECO:0000256" key="3">
    <source>
        <dbReference type="ARBA" id="ARBA00022737"/>
    </source>
</evidence>
<name>A0AAD3DA36_9STRA</name>
<feature type="compositionally biased region" description="Basic and acidic residues" evidence="7">
    <location>
        <begin position="92"/>
        <end position="101"/>
    </location>
</feature>
<keyword evidence="3" id="KW-0677">Repeat</keyword>
<feature type="repeat" description="WD" evidence="6">
    <location>
        <begin position="388"/>
        <end position="429"/>
    </location>
</feature>
<evidence type="ECO:0000313" key="9">
    <source>
        <dbReference type="Proteomes" id="UP001054902"/>
    </source>
</evidence>
<evidence type="ECO:0000256" key="1">
    <source>
        <dbReference type="ARBA" id="ARBA00005434"/>
    </source>
</evidence>
<dbReference type="Gene3D" id="2.130.10.10">
    <property type="entry name" value="YVTN repeat-like/Quinoprotein amine dehydrogenase"/>
    <property type="match status" value="1"/>
</dbReference>
<dbReference type="SMART" id="SM00320">
    <property type="entry name" value="WD40"/>
    <property type="match status" value="5"/>
</dbReference>
<dbReference type="GO" id="GO:0003677">
    <property type="term" value="F:DNA binding"/>
    <property type="evidence" value="ECO:0007669"/>
    <property type="project" value="UniProtKB-KW"/>
</dbReference>
<dbReference type="Pfam" id="PF00400">
    <property type="entry name" value="WD40"/>
    <property type="match status" value="2"/>
</dbReference>
<reference evidence="8 9" key="1">
    <citation type="journal article" date="2021" name="Sci. Rep.">
        <title>The genome of the diatom Chaetoceros tenuissimus carries an ancient integrated fragment of an extant virus.</title>
        <authorList>
            <person name="Hongo Y."/>
            <person name="Kimura K."/>
            <person name="Takaki Y."/>
            <person name="Yoshida Y."/>
            <person name="Baba S."/>
            <person name="Kobayashi G."/>
            <person name="Nagasaki K."/>
            <person name="Hano T."/>
            <person name="Tomaru Y."/>
        </authorList>
    </citation>
    <scope>NUCLEOTIDE SEQUENCE [LARGE SCALE GENOMIC DNA]</scope>
    <source>
        <strain evidence="8 9">NIES-3715</strain>
    </source>
</reference>
<feature type="compositionally biased region" description="Basic residues" evidence="7">
    <location>
        <begin position="1"/>
        <end position="10"/>
    </location>
</feature>
<feature type="region of interest" description="Disordered" evidence="7">
    <location>
        <begin position="76"/>
        <end position="110"/>
    </location>
</feature>
<dbReference type="PROSITE" id="PS50082">
    <property type="entry name" value="WD_REPEATS_2"/>
    <property type="match status" value="2"/>
</dbReference>
<dbReference type="PROSITE" id="PS50294">
    <property type="entry name" value="WD_REPEATS_REGION"/>
    <property type="match status" value="1"/>
</dbReference>
<dbReference type="InterPro" id="IPR036322">
    <property type="entry name" value="WD40_repeat_dom_sf"/>
</dbReference>
<dbReference type="GO" id="GO:0005634">
    <property type="term" value="C:nucleus"/>
    <property type="evidence" value="ECO:0007669"/>
    <property type="project" value="TreeGrafter"/>
</dbReference>
<protein>
    <recommendedName>
        <fullName evidence="10">WD repeat-containing protein 76</fullName>
    </recommendedName>
</protein>
<dbReference type="PANTHER" id="PTHR14773">
    <property type="entry name" value="WD REPEAT-CONTAINING PROTEIN 76"/>
    <property type="match status" value="1"/>
</dbReference>
<evidence type="ECO:0000256" key="7">
    <source>
        <dbReference type="SAM" id="MobiDB-lite"/>
    </source>
</evidence>
<dbReference type="PANTHER" id="PTHR14773:SF0">
    <property type="entry name" value="WD REPEAT-CONTAINING PROTEIN 76"/>
    <property type="match status" value="1"/>
</dbReference>
<evidence type="ECO:0000256" key="2">
    <source>
        <dbReference type="ARBA" id="ARBA00022574"/>
    </source>
</evidence>
<dbReference type="EMBL" id="BLLK01000069">
    <property type="protein sequence ID" value="GFH59580.1"/>
    <property type="molecule type" value="Genomic_DNA"/>
</dbReference>